<evidence type="ECO:0000313" key="3">
    <source>
        <dbReference type="EMBL" id="KAF8462181.1"/>
    </source>
</evidence>
<evidence type="ECO:0000313" key="4">
    <source>
        <dbReference type="Proteomes" id="UP000759537"/>
    </source>
</evidence>
<sequence>VDSRLNVYGVRGLKVADLSIGPGNVSANTYLTALVIGEKACSIGNATSHTVSDNTLDAQLLCDNHGTPWTFCSSYYGVHI</sequence>
<protein>
    <recommendedName>
        <fullName evidence="2">Glucose-methanol-choline oxidoreductase C-terminal domain-containing protein</fullName>
    </recommendedName>
</protein>
<dbReference type="SUPFAM" id="SSF51905">
    <property type="entry name" value="FAD/NAD(P)-binding domain"/>
    <property type="match status" value="1"/>
</dbReference>
<feature type="domain" description="Glucose-methanol-choline oxidoreductase C-terminal" evidence="2">
    <location>
        <begin position="1"/>
        <end position="37"/>
    </location>
</feature>
<name>A0A9P5MP60_9AGAM</name>
<dbReference type="AlphaFoldDB" id="A0A9P5MP60"/>
<dbReference type="InterPro" id="IPR007867">
    <property type="entry name" value="GMC_OxRtase_C"/>
</dbReference>
<keyword evidence="4" id="KW-1185">Reference proteome</keyword>
<dbReference type="GO" id="GO:0016614">
    <property type="term" value="F:oxidoreductase activity, acting on CH-OH group of donors"/>
    <property type="evidence" value="ECO:0007669"/>
    <property type="project" value="InterPro"/>
</dbReference>
<evidence type="ECO:0000259" key="2">
    <source>
        <dbReference type="Pfam" id="PF05199"/>
    </source>
</evidence>
<proteinExistence type="predicted"/>
<dbReference type="OrthoDB" id="269227at2759"/>
<dbReference type="Proteomes" id="UP000759537">
    <property type="component" value="Unassembled WGS sequence"/>
</dbReference>
<dbReference type="EMBL" id="WHVB01000102">
    <property type="protein sequence ID" value="KAF8462181.1"/>
    <property type="molecule type" value="Genomic_DNA"/>
</dbReference>
<reference evidence="3" key="2">
    <citation type="journal article" date="2020" name="Nat. Commun.">
        <title>Large-scale genome sequencing of mycorrhizal fungi provides insights into the early evolution of symbiotic traits.</title>
        <authorList>
            <person name="Miyauchi S."/>
            <person name="Kiss E."/>
            <person name="Kuo A."/>
            <person name="Drula E."/>
            <person name="Kohler A."/>
            <person name="Sanchez-Garcia M."/>
            <person name="Morin E."/>
            <person name="Andreopoulos B."/>
            <person name="Barry K.W."/>
            <person name="Bonito G."/>
            <person name="Buee M."/>
            <person name="Carver A."/>
            <person name="Chen C."/>
            <person name="Cichocki N."/>
            <person name="Clum A."/>
            <person name="Culley D."/>
            <person name="Crous P.W."/>
            <person name="Fauchery L."/>
            <person name="Girlanda M."/>
            <person name="Hayes R.D."/>
            <person name="Keri Z."/>
            <person name="LaButti K."/>
            <person name="Lipzen A."/>
            <person name="Lombard V."/>
            <person name="Magnuson J."/>
            <person name="Maillard F."/>
            <person name="Murat C."/>
            <person name="Nolan M."/>
            <person name="Ohm R.A."/>
            <person name="Pangilinan J."/>
            <person name="Pereira M.F."/>
            <person name="Perotto S."/>
            <person name="Peter M."/>
            <person name="Pfister S."/>
            <person name="Riley R."/>
            <person name="Sitrit Y."/>
            <person name="Stielow J.B."/>
            <person name="Szollosi G."/>
            <person name="Zifcakova L."/>
            <person name="Stursova M."/>
            <person name="Spatafora J.W."/>
            <person name="Tedersoo L."/>
            <person name="Vaario L.M."/>
            <person name="Yamada A."/>
            <person name="Yan M."/>
            <person name="Wang P."/>
            <person name="Xu J."/>
            <person name="Bruns T."/>
            <person name="Baldrian P."/>
            <person name="Vilgalys R."/>
            <person name="Dunand C."/>
            <person name="Henrissat B."/>
            <person name="Grigoriev I.V."/>
            <person name="Hibbett D."/>
            <person name="Nagy L.G."/>
            <person name="Martin F.M."/>
        </authorList>
    </citation>
    <scope>NUCLEOTIDE SEQUENCE</scope>
    <source>
        <strain evidence="3">Prilba</strain>
    </source>
</reference>
<dbReference type="InterPro" id="IPR036188">
    <property type="entry name" value="FAD/NAD-bd_sf"/>
</dbReference>
<comment type="caution">
    <text evidence="3">The sequence shown here is derived from an EMBL/GenBank/DDBJ whole genome shotgun (WGS) entry which is preliminary data.</text>
</comment>
<dbReference type="Pfam" id="PF05199">
    <property type="entry name" value="GMC_oxred_C"/>
    <property type="match status" value="1"/>
</dbReference>
<comment type="cofactor">
    <cofactor evidence="1">
        <name>FAD</name>
        <dbReference type="ChEBI" id="CHEBI:57692"/>
    </cofactor>
</comment>
<accession>A0A9P5MP60</accession>
<organism evidence="3 4">
    <name type="scientific">Russula ochroleuca</name>
    <dbReference type="NCBI Taxonomy" id="152965"/>
    <lineage>
        <taxon>Eukaryota</taxon>
        <taxon>Fungi</taxon>
        <taxon>Dikarya</taxon>
        <taxon>Basidiomycota</taxon>
        <taxon>Agaricomycotina</taxon>
        <taxon>Agaricomycetes</taxon>
        <taxon>Russulales</taxon>
        <taxon>Russulaceae</taxon>
        <taxon>Russula</taxon>
    </lineage>
</organism>
<feature type="non-terminal residue" evidence="3">
    <location>
        <position position="1"/>
    </location>
</feature>
<dbReference type="Gene3D" id="3.50.50.60">
    <property type="entry name" value="FAD/NAD(P)-binding domain"/>
    <property type="match status" value="1"/>
</dbReference>
<reference evidence="3" key="1">
    <citation type="submission" date="2019-10" db="EMBL/GenBank/DDBJ databases">
        <authorList>
            <consortium name="DOE Joint Genome Institute"/>
            <person name="Kuo A."/>
            <person name="Miyauchi S."/>
            <person name="Kiss E."/>
            <person name="Drula E."/>
            <person name="Kohler A."/>
            <person name="Sanchez-Garcia M."/>
            <person name="Andreopoulos B."/>
            <person name="Barry K.W."/>
            <person name="Bonito G."/>
            <person name="Buee M."/>
            <person name="Carver A."/>
            <person name="Chen C."/>
            <person name="Cichocki N."/>
            <person name="Clum A."/>
            <person name="Culley D."/>
            <person name="Crous P.W."/>
            <person name="Fauchery L."/>
            <person name="Girlanda M."/>
            <person name="Hayes R."/>
            <person name="Keri Z."/>
            <person name="LaButti K."/>
            <person name="Lipzen A."/>
            <person name="Lombard V."/>
            <person name="Magnuson J."/>
            <person name="Maillard F."/>
            <person name="Morin E."/>
            <person name="Murat C."/>
            <person name="Nolan M."/>
            <person name="Ohm R."/>
            <person name="Pangilinan J."/>
            <person name="Pereira M."/>
            <person name="Perotto S."/>
            <person name="Peter M."/>
            <person name="Riley R."/>
            <person name="Sitrit Y."/>
            <person name="Stielow B."/>
            <person name="Szollosi G."/>
            <person name="Zifcakova L."/>
            <person name="Stursova M."/>
            <person name="Spatafora J.W."/>
            <person name="Tedersoo L."/>
            <person name="Vaario L.-M."/>
            <person name="Yamada A."/>
            <person name="Yan M."/>
            <person name="Wang P."/>
            <person name="Xu J."/>
            <person name="Bruns T."/>
            <person name="Baldrian P."/>
            <person name="Vilgalys R."/>
            <person name="Henrissat B."/>
            <person name="Grigoriev I.V."/>
            <person name="Hibbett D."/>
            <person name="Nagy L.G."/>
            <person name="Martin F.M."/>
        </authorList>
    </citation>
    <scope>NUCLEOTIDE SEQUENCE</scope>
    <source>
        <strain evidence="3">Prilba</strain>
    </source>
</reference>
<evidence type="ECO:0000256" key="1">
    <source>
        <dbReference type="ARBA" id="ARBA00001974"/>
    </source>
</evidence>
<gene>
    <name evidence="3" type="ORF">DFH94DRAFT_640732</name>
</gene>